<dbReference type="CTD" id="20328106"/>
<evidence type="ECO:0000313" key="3">
    <source>
        <dbReference type="Proteomes" id="UP000054324"/>
    </source>
</evidence>
<protein>
    <submittedName>
        <fullName evidence="2">Uncharacterized protein</fullName>
    </submittedName>
</protein>
<dbReference type="GeneID" id="20328106"/>
<dbReference type="KEGG" id="ovi:T265_13939"/>
<keyword evidence="3" id="KW-1185">Reference proteome</keyword>
<dbReference type="EMBL" id="KL596739">
    <property type="protein sequence ID" value="KER26772.1"/>
    <property type="molecule type" value="Genomic_DNA"/>
</dbReference>
<sequence length="214" mass="23968">GLPPEGDTKGEVLLGCPSVNRGSGESGVRISNPTLPFDIRDCPTYASLEVPYREPQQKLPTRKVCHAGASQLETQSYYYQAEQFYLHMVAQLETEAEFVSSNLASQSFVFVLDVFRILDCRLSSGVTTPFRCQTVMPPEGLSFLREHESWDTVRLPEPRQDKSSHGGRVRTSDLPAKNLPKSGIELLSSNDQRNENNKRFRAISMIFSPKCDPN</sequence>
<evidence type="ECO:0000256" key="1">
    <source>
        <dbReference type="SAM" id="MobiDB-lite"/>
    </source>
</evidence>
<dbReference type="RefSeq" id="XP_009169507.1">
    <property type="nucleotide sequence ID" value="XM_009171243.1"/>
</dbReference>
<dbReference type="Proteomes" id="UP000054324">
    <property type="component" value="Unassembled WGS sequence"/>
</dbReference>
<organism evidence="2 3">
    <name type="scientific">Opisthorchis viverrini</name>
    <name type="common">Southeast Asian liver fluke</name>
    <dbReference type="NCBI Taxonomy" id="6198"/>
    <lineage>
        <taxon>Eukaryota</taxon>
        <taxon>Metazoa</taxon>
        <taxon>Spiralia</taxon>
        <taxon>Lophotrochozoa</taxon>
        <taxon>Platyhelminthes</taxon>
        <taxon>Trematoda</taxon>
        <taxon>Digenea</taxon>
        <taxon>Opisthorchiida</taxon>
        <taxon>Opisthorchiata</taxon>
        <taxon>Opisthorchiidae</taxon>
        <taxon>Opisthorchis</taxon>
    </lineage>
</organism>
<proteinExistence type="predicted"/>
<gene>
    <name evidence="2" type="ORF">T265_13939</name>
</gene>
<accession>A0A074ZLY7</accession>
<feature type="region of interest" description="Disordered" evidence="1">
    <location>
        <begin position="154"/>
        <end position="191"/>
    </location>
</feature>
<dbReference type="AlphaFoldDB" id="A0A074ZLY7"/>
<dbReference type="OrthoDB" id="10640287at2759"/>
<evidence type="ECO:0000313" key="2">
    <source>
        <dbReference type="EMBL" id="KER26772.1"/>
    </source>
</evidence>
<name>A0A074ZLY7_OPIVI</name>
<feature type="non-terminal residue" evidence="2">
    <location>
        <position position="1"/>
    </location>
</feature>
<feature type="non-terminal residue" evidence="2">
    <location>
        <position position="214"/>
    </location>
</feature>
<feature type="compositionally biased region" description="Basic and acidic residues" evidence="1">
    <location>
        <begin position="154"/>
        <end position="164"/>
    </location>
</feature>
<reference evidence="2 3" key="1">
    <citation type="submission" date="2013-11" db="EMBL/GenBank/DDBJ databases">
        <title>Opisthorchis viverrini - life in the bile duct.</title>
        <authorList>
            <person name="Young N.D."/>
            <person name="Nagarajan N."/>
            <person name="Lin S.J."/>
            <person name="Korhonen P.K."/>
            <person name="Jex A.R."/>
            <person name="Hall R.S."/>
            <person name="Safavi-Hemami H."/>
            <person name="Kaewkong W."/>
            <person name="Bertrand D."/>
            <person name="Gao S."/>
            <person name="Seet Q."/>
            <person name="Wongkham S."/>
            <person name="Teh B.T."/>
            <person name="Wongkham C."/>
            <person name="Intapan P.M."/>
            <person name="Maleewong W."/>
            <person name="Yang X."/>
            <person name="Hu M."/>
            <person name="Wang Z."/>
            <person name="Hofmann A."/>
            <person name="Sternberg P.W."/>
            <person name="Tan P."/>
            <person name="Wang J."/>
            <person name="Gasser R.B."/>
        </authorList>
    </citation>
    <scope>NUCLEOTIDE SEQUENCE [LARGE SCALE GENOMIC DNA]</scope>
</reference>